<dbReference type="HAMAP" id="MF_01895">
    <property type="entry name" value="RNase_R"/>
    <property type="match status" value="1"/>
</dbReference>
<evidence type="ECO:0000313" key="11">
    <source>
        <dbReference type="EMBL" id="KRL88519.1"/>
    </source>
</evidence>
<dbReference type="Pfam" id="PF08206">
    <property type="entry name" value="OB_RNB"/>
    <property type="match status" value="1"/>
</dbReference>
<dbReference type="NCBIfam" id="TIGR02063">
    <property type="entry name" value="RNase_R"/>
    <property type="match status" value="1"/>
</dbReference>
<reference evidence="11 12" key="1">
    <citation type="journal article" date="2015" name="Genome Announc.">
        <title>Expanding the biotechnology potential of lactobacilli through comparative genomics of 213 strains and associated genera.</title>
        <authorList>
            <person name="Sun Z."/>
            <person name="Harris H.M."/>
            <person name="McCann A."/>
            <person name="Guo C."/>
            <person name="Argimon S."/>
            <person name="Zhang W."/>
            <person name="Yang X."/>
            <person name="Jeffery I.B."/>
            <person name="Cooney J.C."/>
            <person name="Kagawa T.F."/>
            <person name="Liu W."/>
            <person name="Song Y."/>
            <person name="Salvetti E."/>
            <person name="Wrobel A."/>
            <person name="Rasinkangas P."/>
            <person name="Parkhill J."/>
            <person name="Rea M.C."/>
            <person name="O'Sullivan O."/>
            <person name="Ritari J."/>
            <person name="Douillard F.P."/>
            <person name="Paul Ross R."/>
            <person name="Yang R."/>
            <person name="Briner A.E."/>
            <person name="Felis G.E."/>
            <person name="de Vos W.M."/>
            <person name="Barrangou R."/>
            <person name="Klaenhammer T.R."/>
            <person name="Caufield P.W."/>
            <person name="Cui Y."/>
            <person name="Zhang H."/>
            <person name="O'Toole P.W."/>
        </authorList>
    </citation>
    <scope>NUCLEOTIDE SEQUENCE [LARGE SCALE GENOMIC DNA]</scope>
    <source>
        <strain evidence="11 12">DSM 15946</strain>
    </source>
</reference>
<dbReference type="PANTHER" id="PTHR23355:SF9">
    <property type="entry name" value="DIS3-LIKE EXONUCLEASE 2"/>
    <property type="match status" value="1"/>
</dbReference>
<keyword evidence="4 8" id="KW-0540">Nuclease</keyword>
<dbReference type="Proteomes" id="UP000050816">
    <property type="component" value="Unassembled WGS sequence"/>
</dbReference>
<evidence type="ECO:0000256" key="1">
    <source>
        <dbReference type="ARBA" id="ARBA00001849"/>
    </source>
</evidence>
<dbReference type="Pfam" id="PF17876">
    <property type="entry name" value="CSD2"/>
    <property type="match status" value="1"/>
</dbReference>
<evidence type="ECO:0000256" key="6">
    <source>
        <dbReference type="ARBA" id="ARBA00022839"/>
    </source>
</evidence>
<gene>
    <name evidence="8" type="primary">rnr</name>
    <name evidence="11" type="ORF">FC43_GL000131</name>
</gene>
<dbReference type="InterPro" id="IPR022966">
    <property type="entry name" value="RNase_II/R_CS"/>
</dbReference>
<dbReference type="InterPro" id="IPR050180">
    <property type="entry name" value="RNR_Ribonuclease"/>
</dbReference>
<evidence type="ECO:0000256" key="7">
    <source>
        <dbReference type="ARBA" id="ARBA00022884"/>
    </source>
</evidence>
<evidence type="ECO:0000313" key="12">
    <source>
        <dbReference type="Proteomes" id="UP000050816"/>
    </source>
</evidence>
<dbReference type="InterPro" id="IPR012340">
    <property type="entry name" value="NA-bd_OB-fold"/>
</dbReference>
<dbReference type="InterPro" id="IPR013223">
    <property type="entry name" value="RNase_B_OB_dom"/>
</dbReference>
<dbReference type="GO" id="GO:0005829">
    <property type="term" value="C:cytosol"/>
    <property type="evidence" value="ECO:0007669"/>
    <property type="project" value="TreeGrafter"/>
</dbReference>
<dbReference type="AlphaFoldDB" id="A0A0R1U5M5"/>
<dbReference type="EC" id="3.1.13.1" evidence="8"/>
<evidence type="ECO:0000256" key="4">
    <source>
        <dbReference type="ARBA" id="ARBA00022722"/>
    </source>
</evidence>
<dbReference type="GeneID" id="82933817"/>
<keyword evidence="5 8" id="KW-0378">Hydrolase</keyword>
<dbReference type="GO" id="GO:0008859">
    <property type="term" value="F:exoribonuclease II activity"/>
    <property type="evidence" value="ECO:0007669"/>
    <property type="project" value="UniProtKB-UniRule"/>
</dbReference>
<dbReference type="PROSITE" id="PS01175">
    <property type="entry name" value="RIBONUCLEASE_II"/>
    <property type="match status" value="1"/>
</dbReference>
<keyword evidence="6 8" id="KW-0269">Exonuclease</keyword>
<sequence length="790" mass="89913">MTDLQEQILKVLGLNPTISLSAEKIGRLIKKASADDFTPLVQALAKLEREGLVEVTDQGEFKLVPQQEEIVGVFHANPKGFGFVAYDDDLPDIYVNPDHTAHALNGDQVKVKILRAGDPTKDQGPEGAVTEILEHHYDHVVGEFKHLTMGNFIGEILLKDKKLTNYRFYVTDQGLNPQDNEVVTATITNYPSDEAPEIMTGAVTEVIGDKDEPGIDILSVVYAHDVPHEFPQEVMDQANAIPLTVQPEEKVGRRDLTDQPLVTIDSIESKDLDDAVVAWQLPNGNYHLGVHIADVSHYVKPGTPLDQEAYKRGTSVYLTDRVIPMLPKRLSNGICSLNPNEERLAMSCEMEINPQGEVVKEEIFPSVIRSHARMTYKAVNKILEAHDEKTRAQYAELVPMFETMADLHRILLKHRHQRGAIDFEAPEAKIIVDETGHPIDIELRDRGLSERMIESFMLAANETVAEHYFKLHVPFLYRIHETPDAERLKSFAEFLSVFGIQMKGDLSAASPKMLQKVLKDVAGTPEEQMVQVMMLRSMQQAKYADEEVGHFGLGAKYYTHFTSPIRRYPDTTVHRLIRWYAEHGTDAAAKAKYEPVLGEIAEHTSMAERRGIDTERDVDSMKKAEYMEDHVGETFDAVVSSVMKFGLFVALENTVEGLIHISAMQDDFYEYIEKHMALVGRRNHHIFQIGQPVKVKLLRVDKDQREVDFELVNPGEAPVTKLRAPRQDDRRGGGRNRRRNNDRRDHRRHDDHSRSDRRRDNGDRNSYQINRGQTRHKGDREPGQRRRRHR</sequence>
<dbReference type="EMBL" id="AZFK01000076">
    <property type="protein sequence ID" value="KRL88519.1"/>
    <property type="molecule type" value="Genomic_DNA"/>
</dbReference>
<dbReference type="Pfam" id="PF00773">
    <property type="entry name" value="RNB"/>
    <property type="match status" value="1"/>
</dbReference>
<protein>
    <recommendedName>
        <fullName evidence="8">Ribonuclease R</fullName>
        <shortName evidence="8">RNase R</shortName>
        <ecNumber evidence="8">3.1.13.1</ecNumber>
    </recommendedName>
</protein>
<organism evidence="11 12">
    <name type="scientific">Limosilactobacillus ingluviei DSM 15946</name>
    <dbReference type="NCBI Taxonomy" id="1423760"/>
    <lineage>
        <taxon>Bacteria</taxon>
        <taxon>Bacillati</taxon>
        <taxon>Bacillota</taxon>
        <taxon>Bacilli</taxon>
        <taxon>Lactobacillales</taxon>
        <taxon>Lactobacillaceae</taxon>
        <taxon>Limosilactobacillus</taxon>
    </lineage>
</organism>
<keyword evidence="7 8" id="KW-0694">RNA-binding</keyword>
<dbReference type="SUPFAM" id="SSF50249">
    <property type="entry name" value="Nucleic acid-binding proteins"/>
    <property type="match status" value="4"/>
</dbReference>
<dbReference type="GO" id="GO:0003723">
    <property type="term" value="F:RNA binding"/>
    <property type="evidence" value="ECO:0007669"/>
    <property type="project" value="UniProtKB-UniRule"/>
</dbReference>
<comment type="function">
    <text evidence="8">3'-5' exoribonuclease that releases 5'-nucleoside monophosphates and is involved in maturation of structured RNAs.</text>
</comment>
<evidence type="ECO:0000256" key="5">
    <source>
        <dbReference type="ARBA" id="ARBA00022801"/>
    </source>
</evidence>
<comment type="similarity">
    <text evidence="8">Belongs to the RNR ribonuclease family. RNase R subfamily.</text>
</comment>
<dbReference type="InterPro" id="IPR011805">
    <property type="entry name" value="RNase_R"/>
</dbReference>
<dbReference type="SMART" id="SM00316">
    <property type="entry name" value="S1"/>
    <property type="match status" value="1"/>
</dbReference>
<dbReference type="CDD" id="cd04471">
    <property type="entry name" value="S1_RNase_R"/>
    <property type="match status" value="1"/>
</dbReference>
<comment type="catalytic activity">
    <reaction evidence="1 8">
        <text>Exonucleolytic cleavage in the 3'- to 5'-direction to yield nucleoside 5'-phosphates.</text>
        <dbReference type="EC" id="3.1.13.1"/>
    </reaction>
</comment>
<dbReference type="NCBIfam" id="TIGR00358">
    <property type="entry name" value="3_prime_RNase"/>
    <property type="match status" value="1"/>
</dbReference>
<feature type="region of interest" description="Disordered" evidence="9">
    <location>
        <begin position="718"/>
        <end position="790"/>
    </location>
</feature>
<accession>A0A0R1U5M5</accession>
<keyword evidence="3 8" id="KW-0963">Cytoplasm</keyword>
<dbReference type="PATRIC" id="fig|1423760.3.peg.146"/>
<evidence type="ECO:0000256" key="3">
    <source>
        <dbReference type="ARBA" id="ARBA00022490"/>
    </source>
</evidence>
<dbReference type="InterPro" id="IPR001900">
    <property type="entry name" value="RNase_II/R"/>
</dbReference>
<comment type="subcellular location">
    <subcellularLocation>
        <location evidence="2 8">Cytoplasm</location>
    </subcellularLocation>
</comment>
<name>A0A0R1U5M5_9LACO</name>
<feature type="domain" description="S1 motif" evidence="10">
    <location>
        <begin position="632"/>
        <end position="712"/>
    </location>
</feature>
<evidence type="ECO:0000256" key="2">
    <source>
        <dbReference type="ARBA" id="ARBA00004496"/>
    </source>
</evidence>
<proteinExistence type="inferred from homology"/>
<dbReference type="InterPro" id="IPR040476">
    <property type="entry name" value="CSD2"/>
</dbReference>
<dbReference type="Gene3D" id="2.40.50.140">
    <property type="entry name" value="Nucleic acid-binding proteins"/>
    <property type="match status" value="2"/>
</dbReference>
<evidence type="ECO:0000256" key="8">
    <source>
        <dbReference type="HAMAP-Rule" id="MF_01895"/>
    </source>
</evidence>
<evidence type="ECO:0000259" key="10">
    <source>
        <dbReference type="PROSITE" id="PS50126"/>
    </source>
</evidence>
<comment type="caution">
    <text evidence="11">The sequence shown here is derived from an EMBL/GenBank/DDBJ whole genome shotgun (WGS) entry which is preliminary data.</text>
</comment>
<dbReference type="InterPro" id="IPR003029">
    <property type="entry name" value="S1_domain"/>
</dbReference>
<dbReference type="RefSeq" id="WP_019206066.1">
    <property type="nucleotide sequence ID" value="NZ_AZFK01000076.1"/>
</dbReference>
<dbReference type="PANTHER" id="PTHR23355">
    <property type="entry name" value="RIBONUCLEASE"/>
    <property type="match status" value="1"/>
</dbReference>
<dbReference type="SMART" id="SM00955">
    <property type="entry name" value="RNB"/>
    <property type="match status" value="1"/>
</dbReference>
<dbReference type="InterPro" id="IPR004476">
    <property type="entry name" value="RNase_II/RNase_R"/>
</dbReference>
<feature type="compositionally biased region" description="Basic and acidic residues" evidence="9">
    <location>
        <begin position="742"/>
        <end position="763"/>
    </location>
</feature>
<dbReference type="GO" id="GO:0006402">
    <property type="term" value="P:mRNA catabolic process"/>
    <property type="evidence" value="ECO:0007669"/>
    <property type="project" value="TreeGrafter"/>
</dbReference>
<dbReference type="PROSITE" id="PS50126">
    <property type="entry name" value="S1"/>
    <property type="match status" value="1"/>
</dbReference>
<dbReference type="Pfam" id="PF00575">
    <property type="entry name" value="S1"/>
    <property type="match status" value="1"/>
</dbReference>
<evidence type="ECO:0000256" key="9">
    <source>
        <dbReference type="SAM" id="MobiDB-lite"/>
    </source>
</evidence>